<organism evidence="4 5">
    <name type="scientific">Roseateles violae</name>
    <dbReference type="NCBI Taxonomy" id="3058042"/>
    <lineage>
        <taxon>Bacteria</taxon>
        <taxon>Pseudomonadati</taxon>
        <taxon>Pseudomonadota</taxon>
        <taxon>Betaproteobacteria</taxon>
        <taxon>Burkholderiales</taxon>
        <taxon>Sphaerotilaceae</taxon>
        <taxon>Roseateles</taxon>
    </lineage>
</organism>
<keyword evidence="2" id="KW-0808">Transferase</keyword>
<feature type="signal peptide" evidence="3">
    <location>
        <begin position="1"/>
        <end position="23"/>
    </location>
</feature>
<name>A0ABT8DVJ9_9BURK</name>
<evidence type="ECO:0000256" key="3">
    <source>
        <dbReference type="SAM" id="SignalP"/>
    </source>
</evidence>
<evidence type="ECO:0000256" key="2">
    <source>
        <dbReference type="ARBA" id="ARBA00022679"/>
    </source>
</evidence>
<dbReference type="InterPro" id="IPR051199">
    <property type="entry name" value="LPS_LOS_Heptosyltrfase"/>
</dbReference>
<dbReference type="Pfam" id="PF01075">
    <property type="entry name" value="Glyco_transf_9"/>
    <property type="match status" value="1"/>
</dbReference>
<evidence type="ECO:0000256" key="1">
    <source>
        <dbReference type="ARBA" id="ARBA00022676"/>
    </source>
</evidence>
<feature type="chain" id="PRO_5046548882" evidence="3">
    <location>
        <begin position="24"/>
        <end position="354"/>
    </location>
</feature>
<protein>
    <submittedName>
        <fullName evidence="4">Glycosyltransferase family 9 protein</fullName>
    </submittedName>
</protein>
<accession>A0ABT8DVJ9</accession>
<proteinExistence type="predicted"/>
<keyword evidence="5" id="KW-1185">Reference proteome</keyword>
<dbReference type="PANTHER" id="PTHR30160:SF1">
    <property type="entry name" value="LIPOPOLYSACCHARIDE 1,2-N-ACETYLGLUCOSAMINETRANSFERASE-RELATED"/>
    <property type="match status" value="1"/>
</dbReference>
<comment type="caution">
    <text evidence="4">The sequence shown here is derived from an EMBL/GenBank/DDBJ whole genome shotgun (WGS) entry which is preliminary data.</text>
</comment>
<evidence type="ECO:0000313" key="5">
    <source>
        <dbReference type="Proteomes" id="UP001228044"/>
    </source>
</evidence>
<dbReference type="PANTHER" id="PTHR30160">
    <property type="entry name" value="TETRAACYLDISACCHARIDE 4'-KINASE-RELATED"/>
    <property type="match status" value="1"/>
</dbReference>
<dbReference type="SUPFAM" id="SSF53756">
    <property type="entry name" value="UDP-Glycosyltransferase/glycogen phosphorylase"/>
    <property type="match status" value="1"/>
</dbReference>
<reference evidence="4 5" key="1">
    <citation type="submission" date="2023-06" db="EMBL/GenBank/DDBJ databases">
        <title>Pelomonas sp. PFR6 16S ribosomal RNA gene Genome sequencing and assembly.</title>
        <authorList>
            <person name="Woo H."/>
        </authorList>
    </citation>
    <scope>NUCLEOTIDE SEQUENCE [LARGE SCALE GENOMIC DNA]</scope>
    <source>
        <strain evidence="4 5">PFR6</strain>
    </source>
</reference>
<sequence>MKRVLVLRALMLGDILCATPALRALRAGLPGAEITLLALPWARGLAERLDSIDEFIEFPGWPGLPERPPDRPALSWLLARLRARRFDLAIQLHGSGGITNPLLASFGARFNAGFCQPGAWTPAGDAKRFLHWPAQGSELERLLALCDHLGLPRQGTALDFPLREPDRQEAARLLGALAGRPYAIVHPGAQLPSRRWPPARFAAVADALAARGLAIVLTGTADEAPLTAAVGAALRAPALDLAGRTSLWSLGALIEGAALMISNDTGVSHIAAALGRPSVVISSGGDAARWSPADGALHRVLWQPRGCRPCAEPVCPYALDGHSACGLAIASASVEREALRLLDARPPARESRHA</sequence>
<gene>
    <name evidence="4" type="ORF">QWJ38_18805</name>
</gene>
<dbReference type="RefSeq" id="WP_290360649.1">
    <property type="nucleotide sequence ID" value="NZ_JAUHHC010000005.1"/>
</dbReference>
<dbReference type="Gene3D" id="3.40.50.2000">
    <property type="entry name" value="Glycogen Phosphorylase B"/>
    <property type="match status" value="2"/>
</dbReference>
<dbReference type="EMBL" id="JAUHHC010000005">
    <property type="protein sequence ID" value="MDN3922346.1"/>
    <property type="molecule type" value="Genomic_DNA"/>
</dbReference>
<dbReference type="CDD" id="cd03789">
    <property type="entry name" value="GT9_LPS_heptosyltransferase"/>
    <property type="match status" value="1"/>
</dbReference>
<dbReference type="InterPro" id="IPR002201">
    <property type="entry name" value="Glyco_trans_9"/>
</dbReference>
<dbReference type="Proteomes" id="UP001228044">
    <property type="component" value="Unassembled WGS sequence"/>
</dbReference>
<keyword evidence="1" id="KW-0328">Glycosyltransferase</keyword>
<keyword evidence="3" id="KW-0732">Signal</keyword>
<evidence type="ECO:0000313" key="4">
    <source>
        <dbReference type="EMBL" id="MDN3922346.1"/>
    </source>
</evidence>